<feature type="region of interest" description="Disordered" evidence="1">
    <location>
        <begin position="33"/>
        <end position="73"/>
    </location>
</feature>
<keyword evidence="3" id="KW-1185">Reference proteome</keyword>
<organism evidence="2 3">
    <name type="scientific">Macrosiphum euphorbiae</name>
    <name type="common">potato aphid</name>
    <dbReference type="NCBI Taxonomy" id="13131"/>
    <lineage>
        <taxon>Eukaryota</taxon>
        <taxon>Metazoa</taxon>
        <taxon>Ecdysozoa</taxon>
        <taxon>Arthropoda</taxon>
        <taxon>Hexapoda</taxon>
        <taxon>Insecta</taxon>
        <taxon>Pterygota</taxon>
        <taxon>Neoptera</taxon>
        <taxon>Paraneoptera</taxon>
        <taxon>Hemiptera</taxon>
        <taxon>Sternorrhyncha</taxon>
        <taxon>Aphidomorpha</taxon>
        <taxon>Aphidoidea</taxon>
        <taxon>Aphididae</taxon>
        <taxon>Macrosiphini</taxon>
        <taxon>Macrosiphum</taxon>
    </lineage>
</organism>
<proteinExistence type="predicted"/>
<dbReference type="Proteomes" id="UP001160148">
    <property type="component" value="Unassembled WGS sequence"/>
</dbReference>
<accession>A0AAV0VX44</accession>
<evidence type="ECO:0000256" key="1">
    <source>
        <dbReference type="SAM" id="MobiDB-lite"/>
    </source>
</evidence>
<gene>
    <name evidence="2" type="ORF">MEUPH1_LOCUS5383</name>
</gene>
<dbReference type="AlphaFoldDB" id="A0AAV0VX44"/>
<comment type="caution">
    <text evidence="2">The sequence shown here is derived from an EMBL/GenBank/DDBJ whole genome shotgun (WGS) entry which is preliminary data.</text>
</comment>
<sequence>MDPKEASDIEWKKNRFFNIKEIRDQLTNHVQQNQETQAIFSNNLVSTSNPEKKSSKDNTSQQRLFTECSPMRK</sequence>
<reference evidence="2 3" key="1">
    <citation type="submission" date="2023-01" db="EMBL/GenBank/DDBJ databases">
        <authorList>
            <person name="Whitehead M."/>
        </authorList>
    </citation>
    <scope>NUCLEOTIDE SEQUENCE [LARGE SCALE GENOMIC DNA]</scope>
</reference>
<evidence type="ECO:0000313" key="3">
    <source>
        <dbReference type="Proteomes" id="UP001160148"/>
    </source>
</evidence>
<dbReference type="EMBL" id="CARXXK010000001">
    <property type="protein sequence ID" value="CAI6348734.1"/>
    <property type="molecule type" value="Genomic_DNA"/>
</dbReference>
<name>A0AAV0VX44_9HEMI</name>
<protein>
    <submittedName>
        <fullName evidence="2">Uncharacterized protein</fullName>
    </submittedName>
</protein>
<evidence type="ECO:0000313" key="2">
    <source>
        <dbReference type="EMBL" id="CAI6348734.1"/>
    </source>
</evidence>
<feature type="compositionally biased region" description="Polar residues" evidence="1">
    <location>
        <begin position="33"/>
        <end position="49"/>
    </location>
</feature>